<reference evidence="2 3" key="1">
    <citation type="submission" date="2019-08" db="EMBL/GenBank/DDBJ databases">
        <title>Genome sequencing of Paenibacillus faecis DSM 23593(T).</title>
        <authorList>
            <person name="Kook J.-K."/>
            <person name="Park S.-N."/>
            <person name="Lim Y.K."/>
        </authorList>
    </citation>
    <scope>NUCLEOTIDE SEQUENCE [LARGE SCALE GENOMIC DNA]</scope>
    <source>
        <strain evidence="2 3">DSM 23593</strain>
    </source>
</reference>
<dbReference type="EMBL" id="VSDO01000001">
    <property type="protein sequence ID" value="TYA15133.1"/>
    <property type="molecule type" value="Genomic_DNA"/>
</dbReference>
<evidence type="ECO:0000313" key="3">
    <source>
        <dbReference type="Proteomes" id="UP000325218"/>
    </source>
</evidence>
<comment type="caution">
    <text evidence="2">The sequence shown here is derived from an EMBL/GenBank/DDBJ whole genome shotgun (WGS) entry which is preliminary data.</text>
</comment>
<proteinExistence type="predicted"/>
<feature type="domain" description="DUF4130" evidence="1">
    <location>
        <begin position="87"/>
        <end position="251"/>
    </location>
</feature>
<protein>
    <submittedName>
        <fullName evidence="2">DNA metabolism protein</fullName>
    </submittedName>
</protein>
<dbReference type="Pfam" id="PF13566">
    <property type="entry name" value="DUF4130"/>
    <property type="match status" value="1"/>
</dbReference>
<evidence type="ECO:0000313" key="2">
    <source>
        <dbReference type="EMBL" id="TYA15133.1"/>
    </source>
</evidence>
<sequence>MSWTRQSAYVYDGSFDGFLSCVFESYDRKEEAVDIRPGDDCLYTLFDAVWVETDLVKASRVYKGIGAKIGPDAQELIRCGFLTCVADKELLLYRFLRLGFQYGRTVMNMLTEDTVHRLRKAVKHLKTESHAYLGFVRFSDYGDILVAIIEPKNQVLPLLASHFCDRYRRESFLIYDKTHGQALMQKQEGPLTERVGLFRLDELVLPEPSQEEMSYRRLWKQFYDTVAIRERNNPRARLSHMPQRYWAQLTEMQQSHRSAAPSPKRLR</sequence>
<accession>A0A5D0CZI0</accession>
<dbReference type="InterPro" id="IPR025404">
    <property type="entry name" value="DUF4130"/>
</dbReference>
<dbReference type="OrthoDB" id="5290748at2"/>
<evidence type="ECO:0000259" key="1">
    <source>
        <dbReference type="Pfam" id="PF13566"/>
    </source>
</evidence>
<dbReference type="NCBIfam" id="TIGR03915">
    <property type="entry name" value="SAM_7_link_chp"/>
    <property type="match status" value="1"/>
</dbReference>
<gene>
    <name evidence="2" type="ORF">FRY98_05620</name>
</gene>
<dbReference type="Proteomes" id="UP000325218">
    <property type="component" value="Unassembled WGS sequence"/>
</dbReference>
<name>A0A5D0CZI0_9BACL</name>
<dbReference type="AlphaFoldDB" id="A0A5D0CZI0"/>
<keyword evidence="3" id="KW-1185">Reference proteome</keyword>
<organism evidence="2 3">
    <name type="scientific">Paenibacillus faecis</name>
    <dbReference type="NCBI Taxonomy" id="862114"/>
    <lineage>
        <taxon>Bacteria</taxon>
        <taxon>Bacillati</taxon>
        <taxon>Bacillota</taxon>
        <taxon>Bacilli</taxon>
        <taxon>Bacillales</taxon>
        <taxon>Paenibacillaceae</taxon>
        <taxon>Paenibacillus</taxon>
    </lineage>
</organism>
<dbReference type="RefSeq" id="WP_148450724.1">
    <property type="nucleotide sequence ID" value="NZ_VSDO01000001.1"/>
</dbReference>
<dbReference type="InterPro" id="IPR023875">
    <property type="entry name" value="DNA_repair_put"/>
</dbReference>